<proteinExistence type="predicted"/>
<protein>
    <submittedName>
        <fullName evidence="1">Uncharacterized protein</fullName>
    </submittedName>
</protein>
<evidence type="ECO:0000313" key="1">
    <source>
        <dbReference type="EMBL" id="KAF7263191.1"/>
    </source>
</evidence>
<dbReference type="Proteomes" id="UP000625711">
    <property type="component" value="Unassembled WGS sequence"/>
</dbReference>
<comment type="caution">
    <text evidence="1">The sequence shown here is derived from an EMBL/GenBank/DDBJ whole genome shotgun (WGS) entry which is preliminary data.</text>
</comment>
<sequence length="87" mass="9594">MATASSLRSKASPNPLSYSVETEKSFLTAASHILVWSPLMLRPEICDGSRRRGAAFHITKKYEKSTGICMFDNVICLDPLLSVQGVY</sequence>
<keyword evidence="2" id="KW-1185">Reference proteome</keyword>
<reference evidence="1" key="1">
    <citation type="submission" date="2020-08" db="EMBL/GenBank/DDBJ databases">
        <title>Genome sequencing and assembly of the red palm weevil Rhynchophorus ferrugineus.</title>
        <authorList>
            <person name="Dias G.B."/>
            <person name="Bergman C.M."/>
            <person name="Manee M."/>
        </authorList>
    </citation>
    <scope>NUCLEOTIDE SEQUENCE</scope>
    <source>
        <strain evidence="1">AA-2017</strain>
        <tissue evidence="1">Whole larva</tissue>
    </source>
</reference>
<gene>
    <name evidence="1" type="ORF">GWI33_003520</name>
</gene>
<dbReference type="AlphaFoldDB" id="A0A834M0J1"/>
<name>A0A834M0J1_RHYFE</name>
<organism evidence="1 2">
    <name type="scientific">Rhynchophorus ferrugineus</name>
    <name type="common">Red palm weevil</name>
    <name type="synonym">Curculio ferrugineus</name>
    <dbReference type="NCBI Taxonomy" id="354439"/>
    <lineage>
        <taxon>Eukaryota</taxon>
        <taxon>Metazoa</taxon>
        <taxon>Ecdysozoa</taxon>
        <taxon>Arthropoda</taxon>
        <taxon>Hexapoda</taxon>
        <taxon>Insecta</taxon>
        <taxon>Pterygota</taxon>
        <taxon>Neoptera</taxon>
        <taxon>Endopterygota</taxon>
        <taxon>Coleoptera</taxon>
        <taxon>Polyphaga</taxon>
        <taxon>Cucujiformia</taxon>
        <taxon>Curculionidae</taxon>
        <taxon>Dryophthorinae</taxon>
        <taxon>Rhynchophorus</taxon>
    </lineage>
</organism>
<accession>A0A834M0J1</accession>
<dbReference type="EMBL" id="JAACXV010023098">
    <property type="protein sequence ID" value="KAF7263191.1"/>
    <property type="molecule type" value="Genomic_DNA"/>
</dbReference>
<evidence type="ECO:0000313" key="2">
    <source>
        <dbReference type="Proteomes" id="UP000625711"/>
    </source>
</evidence>